<evidence type="ECO:0000256" key="1">
    <source>
        <dbReference type="SAM" id="MobiDB-lite"/>
    </source>
</evidence>
<gene>
    <name evidence="2" type="ORF">ILUMI_16849</name>
</gene>
<reference evidence="2" key="1">
    <citation type="submission" date="2019-08" db="EMBL/GenBank/DDBJ databases">
        <title>The genome of the North American firefly Photinus pyralis.</title>
        <authorList>
            <consortium name="Photinus pyralis genome working group"/>
            <person name="Fallon T.R."/>
            <person name="Sander Lower S.E."/>
            <person name="Weng J.-K."/>
        </authorList>
    </citation>
    <scope>NUCLEOTIDE SEQUENCE</scope>
    <source>
        <strain evidence="2">TRF0915ILg1</strain>
        <tissue evidence="2">Whole body</tissue>
    </source>
</reference>
<keyword evidence="3" id="KW-1185">Reference proteome</keyword>
<dbReference type="Proteomes" id="UP000801492">
    <property type="component" value="Unassembled WGS sequence"/>
</dbReference>
<name>A0A8K0CMT5_IGNLU</name>
<protein>
    <recommendedName>
        <fullName evidence="4">DDE Tnp4 domain-containing protein</fullName>
    </recommendedName>
</protein>
<organism evidence="2 3">
    <name type="scientific">Ignelater luminosus</name>
    <name type="common">Cucubano</name>
    <name type="synonym">Pyrophorus luminosus</name>
    <dbReference type="NCBI Taxonomy" id="2038154"/>
    <lineage>
        <taxon>Eukaryota</taxon>
        <taxon>Metazoa</taxon>
        <taxon>Ecdysozoa</taxon>
        <taxon>Arthropoda</taxon>
        <taxon>Hexapoda</taxon>
        <taxon>Insecta</taxon>
        <taxon>Pterygota</taxon>
        <taxon>Neoptera</taxon>
        <taxon>Endopterygota</taxon>
        <taxon>Coleoptera</taxon>
        <taxon>Polyphaga</taxon>
        <taxon>Elateriformia</taxon>
        <taxon>Elateroidea</taxon>
        <taxon>Elateridae</taxon>
        <taxon>Agrypninae</taxon>
        <taxon>Pyrophorini</taxon>
        <taxon>Ignelater</taxon>
    </lineage>
</organism>
<evidence type="ECO:0000313" key="3">
    <source>
        <dbReference type="Proteomes" id="UP000801492"/>
    </source>
</evidence>
<feature type="region of interest" description="Disordered" evidence="1">
    <location>
        <begin position="1"/>
        <end position="27"/>
    </location>
</feature>
<comment type="caution">
    <text evidence="2">The sequence shown here is derived from an EMBL/GenBank/DDBJ whole genome shotgun (WGS) entry which is preliminary data.</text>
</comment>
<accession>A0A8K0CMT5</accession>
<sequence length="228" mass="26403">MSSLQQNHLPPSLPPLRHLGKRKQRDYDDRTSEVMQLIGEKLKTVHSNDCFDVFGKHIAHKLRGLKGQQNVFAQTLINDVLLEAEMKNLMQDFKLRNPSAAKNGTTQFPWVFIGAEDFLKSFGQRDLQTERKIFNYRLSRARKIIENVFVVMTCAVLHNFLRKKCSDLYTPIDSLDQEDWMQSEVLTGFRVDSIIRGLQPGHNRNYTQEANDVRELYVTCFSGEGQVR</sequence>
<proteinExistence type="predicted"/>
<evidence type="ECO:0000313" key="2">
    <source>
        <dbReference type="EMBL" id="KAF2889324.1"/>
    </source>
</evidence>
<evidence type="ECO:0008006" key="4">
    <source>
        <dbReference type="Google" id="ProtNLM"/>
    </source>
</evidence>
<dbReference type="EMBL" id="VTPC01068196">
    <property type="protein sequence ID" value="KAF2889324.1"/>
    <property type="molecule type" value="Genomic_DNA"/>
</dbReference>
<dbReference type="OrthoDB" id="6779970at2759"/>
<dbReference type="AlphaFoldDB" id="A0A8K0CMT5"/>